<reference evidence="6" key="1">
    <citation type="journal article" date="2016" name="G3 (Bethesda)">
        <title>First Draft Assembly and Annotation of the Genome of a California Endemic Oak Quercus lobata Nee (Fagaceae).</title>
        <authorList>
            <person name="Sork V.L."/>
            <person name="Fitz-Gibbon S.T."/>
            <person name="Puiu D."/>
            <person name="Crepeau M."/>
            <person name="Gugger P.F."/>
            <person name="Sherman R."/>
            <person name="Stevens K."/>
            <person name="Langley C.H."/>
            <person name="Pellegrini M."/>
            <person name="Salzberg S.L."/>
        </authorList>
    </citation>
    <scope>NUCLEOTIDE SEQUENCE [LARGE SCALE GENOMIC DNA]</scope>
    <source>
        <strain evidence="6">cv. SW786</strain>
    </source>
</reference>
<feature type="coiled-coil region" evidence="1">
    <location>
        <begin position="112"/>
        <end position="139"/>
    </location>
</feature>
<keyword evidence="3" id="KW-0472">Membrane</keyword>
<dbReference type="InParanoid" id="A0A7N2KTE6"/>
<dbReference type="GO" id="GO:0009535">
    <property type="term" value="C:chloroplast thylakoid membrane"/>
    <property type="evidence" value="ECO:0007669"/>
    <property type="project" value="InterPro"/>
</dbReference>
<dbReference type="FunCoup" id="A0A7N2KTE6">
    <property type="interactions" value="1051"/>
</dbReference>
<protein>
    <recommendedName>
        <fullName evidence="4">J domain-containing protein</fullName>
    </recommendedName>
</protein>
<evidence type="ECO:0000313" key="5">
    <source>
        <dbReference type="EnsemblPlants" id="QL02p016663:mrna"/>
    </source>
</evidence>
<evidence type="ECO:0000259" key="4">
    <source>
        <dbReference type="PROSITE" id="PS50076"/>
    </source>
</evidence>
<proteinExistence type="predicted"/>
<dbReference type="Gramene" id="QL02p016663:mrna">
    <property type="protein sequence ID" value="QL02p016663:mrna"/>
    <property type="gene ID" value="QL02p016663"/>
</dbReference>
<organism evidence="5 6">
    <name type="scientific">Quercus lobata</name>
    <name type="common">Valley oak</name>
    <dbReference type="NCBI Taxonomy" id="97700"/>
    <lineage>
        <taxon>Eukaryota</taxon>
        <taxon>Viridiplantae</taxon>
        <taxon>Streptophyta</taxon>
        <taxon>Embryophyta</taxon>
        <taxon>Tracheophyta</taxon>
        <taxon>Spermatophyta</taxon>
        <taxon>Magnoliopsida</taxon>
        <taxon>eudicotyledons</taxon>
        <taxon>Gunneridae</taxon>
        <taxon>Pentapetalae</taxon>
        <taxon>rosids</taxon>
        <taxon>fabids</taxon>
        <taxon>Fagales</taxon>
        <taxon>Fagaceae</taxon>
        <taxon>Quercus</taxon>
    </lineage>
</organism>
<dbReference type="InterPro" id="IPR036869">
    <property type="entry name" value="J_dom_sf"/>
</dbReference>
<dbReference type="KEGG" id="qlo:115974760"/>
<dbReference type="PANTHER" id="PTHR47726">
    <property type="entry name" value="NAD(P)H-QUINONE OXIDOREDUCTASE SUBUNIT U, CHLOROPLASTIC"/>
    <property type="match status" value="1"/>
</dbReference>
<dbReference type="Pfam" id="PF00226">
    <property type="entry name" value="DnaJ"/>
    <property type="match status" value="1"/>
</dbReference>
<accession>A0A7N2KTE6</accession>
<dbReference type="Gene3D" id="1.10.287.110">
    <property type="entry name" value="DnaJ domain"/>
    <property type="match status" value="1"/>
</dbReference>
<dbReference type="OMA" id="LWPFEVD"/>
<dbReference type="AlphaFoldDB" id="A0A7N2KTE6"/>
<dbReference type="EnsemblPlants" id="QL02p016663:mrna">
    <property type="protein sequence ID" value="QL02p016663:mrna"/>
    <property type="gene ID" value="QL02p016663"/>
</dbReference>
<feature type="transmembrane region" description="Helical" evidence="3">
    <location>
        <begin position="194"/>
        <end position="213"/>
    </location>
</feature>
<evidence type="ECO:0000313" key="6">
    <source>
        <dbReference type="Proteomes" id="UP000594261"/>
    </source>
</evidence>
<name>A0A7N2KTE6_QUELO</name>
<dbReference type="FunFam" id="1.10.287.110:FF:000080">
    <property type="entry name" value="NAD(P)H-quinone oxidoreductase subunit U chloroplastic"/>
    <property type="match status" value="1"/>
</dbReference>
<evidence type="ECO:0000256" key="1">
    <source>
        <dbReference type="SAM" id="Coils"/>
    </source>
</evidence>
<gene>
    <name evidence="5" type="primary">LOC115974760</name>
</gene>
<dbReference type="PANTHER" id="PTHR47726:SF1">
    <property type="entry name" value="NAD(P)H-QUINONE OXIDOREDUCTASE SUBUNIT U, CHLOROPLASTIC"/>
    <property type="match status" value="1"/>
</dbReference>
<dbReference type="PROSITE" id="PS50076">
    <property type="entry name" value="DNAJ_2"/>
    <property type="match status" value="1"/>
</dbReference>
<reference evidence="5" key="2">
    <citation type="submission" date="2021-01" db="UniProtKB">
        <authorList>
            <consortium name="EnsemblPlants"/>
        </authorList>
    </citation>
    <scope>IDENTIFICATION</scope>
</reference>
<keyword evidence="3" id="KW-1133">Transmembrane helix</keyword>
<dbReference type="InterPro" id="IPR044199">
    <property type="entry name" value="NdhU_chloroplastic"/>
</dbReference>
<dbReference type="Proteomes" id="UP000594261">
    <property type="component" value="Chromosome 2"/>
</dbReference>
<dbReference type="GO" id="GO:0010598">
    <property type="term" value="C:NAD(P)H dehydrogenase complex (plastoquinone)"/>
    <property type="evidence" value="ECO:0007669"/>
    <property type="project" value="InterPro"/>
</dbReference>
<evidence type="ECO:0000256" key="3">
    <source>
        <dbReference type="SAM" id="Phobius"/>
    </source>
</evidence>
<keyword evidence="1" id="KW-0175">Coiled coil</keyword>
<dbReference type="GeneID" id="115974760"/>
<dbReference type="SUPFAM" id="SSF46565">
    <property type="entry name" value="Chaperone J-domain"/>
    <property type="match status" value="1"/>
</dbReference>
<keyword evidence="6" id="KW-1185">Reference proteome</keyword>
<dbReference type="InterPro" id="IPR001623">
    <property type="entry name" value="DnaJ_domain"/>
</dbReference>
<dbReference type="OrthoDB" id="2013770at2759"/>
<sequence length="215" mass="24213">MAVSSTTATVYISRKDFLTQTPISGAIFTNSIAFATKPRRFHIRSSSEVPAETVATEADSESSIEAPKEPPSLISALNVERAFRGIPITDVDHYGLLGLQRGCSLEQVQVAYRSKVEELTEQELDEEELNKKVELLKESYTILSTEEERRLYDWSLTRSENPNRYAWPYEVDETPATKDPPPPQEPEDVGPTRLVGYFMLGWFILSVILSIGLNR</sequence>
<dbReference type="RefSeq" id="XP_030951130.1">
    <property type="nucleotide sequence ID" value="XM_031095270.1"/>
</dbReference>
<evidence type="ECO:0000256" key="2">
    <source>
        <dbReference type="SAM" id="MobiDB-lite"/>
    </source>
</evidence>
<feature type="domain" description="J" evidence="4">
    <location>
        <begin position="92"/>
        <end position="156"/>
    </location>
</feature>
<keyword evidence="3" id="KW-0812">Transmembrane</keyword>
<feature type="region of interest" description="Disordered" evidence="2">
    <location>
        <begin position="45"/>
        <end position="68"/>
    </location>
</feature>